<keyword evidence="11" id="KW-1185">Reference proteome</keyword>
<evidence type="ECO:0000256" key="1">
    <source>
        <dbReference type="ARBA" id="ARBA00011073"/>
    </source>
</evidence>
<dbReference type="Proteomes" id="UP000195880">
    <property type="component" value="Chromosome"/>
</dbReference>
<dbReference type="CDD" id="cd07487">
    <property type="entry name" value="Peptidases_S8_1"/>
    <property type="match status" value="1"/>
</dbReference>
<dbReference type="AlphaFoldDB" id="A0A1Z1WI84"/>
<organism evidence="10 11">
    <name type="scientific">Streptomyces alboflavus</name>
    <dbReference type="NCBI Taxonomy" id="67267"/>
    <lineage>
        <taxon>Bacteria</taxon>
        <taxon>Bacillati</taxon>
        <taxon>Actinomycetota</taxon>
        <taxon>Actinomycetes</taxon>
        <taxon>Kitasatosporales</taxon>
        <taxon>Streptomycetaceae</taxon>
        <taxon>Streptomyces</taxon>
    </lineage>
</organism>
<accession>A0A1Z1WI84</accession>
<evidence type="ECO:0000313" key="11">
    <source>
        <dbReference type="Proteomes" id="UP000195880"/>
    </source>
</evidence>
<dbReference type="PIRSF" id="PIRSF037854">
    <property type="entry name" value="Dihydropyridine_esterase"/>
    <property type="match status" value="1"/>
</dbReference>
<evidence type="ECO:0000256" key="6">
    <source>
        <dbReference type="PROSITE-ProRule" id="PRU01240"/>
    </source>
</evidence>
<dbReference type="PROSITE" id="PS51892">
    <property type="entry name" value="SUBTILASE"/>
    <property type="match status" value="1"/>
</dbReference>
<dbReference type="InterPro" id="IPR000209">
    <property type="entry name" value="Peptidase_S8/S53_dom"/>
</dbReference>
<dbReference type="InterPro" id="IPR036852">
    <property type="entry name" value="Peptidase_S8/S53_dom_sf"/>
</dbReference>
<dbReference type="KEGG" id="salf:SMD44_05538"/>
<dbReference type="PROSITE" id="PS00138">
    <property type="entry name" value="SUBTILASE_SER"/>
    <property type="match status" value="1"/>
</dbReference>
<dbReference type="STRING" id="67267.GCA_000716675_06429"/>
<dbReference type="InterPro" id="IPR022398">
    <property type="entry name" value="Peptidase_S8_His-AS"/>
</dbReference>
<dbReference type="InterPro" id="IPR015500">
    <property type="entry name" value="Peptidase_S8_subtilisin-rel"/>
</dbReference>
<dbReference type="PANTHER" id="PTHR43399:SF4">
    <property type="entry name" value="CELL WALL-ASSOCIATED PROTEASE"/>
    <property type="match status" value="1"/>
</dbReference>
<reference evidence="10 11" key="1">
    <citation type="submission" date="2017-05" db="EMBL/GenBank/DDBJ databases">
        <title>Streptomyces alboflavus Genome sequencing and assembly.</title>
        <authorList>
            <person name="Wang Y."/>
            <person name="Du B."/>
            <person name="Ding Y."/>
            <person name="Liu H."/>
            <person name="Hou Q."/>
            <person name="Liu K."/>
            <person name="Wang C."/>
            <person name="Yao L."/>
        </authorList>
    </citation>
    <scope>NUCLEOTIDE SEQUENCE [LARGE SCALE GENOMIC DNA]</scope>
    <source>
        <strain evidence="10 11">MDJK44</strain>
    </source>
</reference>
<name>A0A1Z1WI84_9ACTN</name>
<evidence type="ECO:0000313" key="10">
    <source>
        <dbReference type="EMBL" id="ARX86069.1"/>
    </source>
</evidence>
<dbReference type="PROSITE" id="PS00136">
    <property type="entry name" value="SUBTILASE_ASP"/>
    <property type="match status" value="1"/>
</dbReference>
<keyword evidence="3 6" id="KW-0378">Hydrolase</keyword>
<keyword evidence="4 6" id="KW-0720">Serine protease</keyword>
<evidence type="ECO:0000256" key="7">
    <source>
        <dbReference type="RuleBase" id="RU003355"/>
    </source>
</evidence>
<evidence type="ECO:0000256" key="5">
    <source>
        <dbReference type="PIRSR" id="PIRSR615500-1"/>
    </source>
</evidence>
<dbReference type="InterPro" id="IPR017297">
    <property type="entry name" value="Peptidase_S8A_DPH-A"/>
</dbReference>
<comment type="similarity">
    <text evidence="1 6 7">Belongs to the peptidase S8 family.</text>
</comment>
<feature type="compositionally biased region" description="Low complexity" evidence="8">
    <location>
        <begin position="1"/>
        <end position="15"/>
    </location>
</feature>
<feature type="domain" description="Peptidase S8/S53" evidence="9">
    <location>
        <begin position="213"/>
        <end position="478"/>
    </location>
</feature>
<dbReference type="EMBL" id="CP021748">
    <property type="protein sequence ID" value="ARX86069.1"/>
    <property type="molecule type" value="Genomic_DNA"/>
</dbReference>
<keyword evidence="2 6" id="KW-0645">Protease</keyword>
<evidence type="ECO:0000256" key="8">
    <source>
        <dbReference type="SAM" id="MobiDB-lite"/>
    </source>
</evidence>
<feature type="active site" description="Charge relay system" evidence="5 6">
    <location>
        <position position="432"/>
    </location>
</feature>
<evidence type="ECO:0000256" key="3">
    <source>
        <dbReference type="ARBA" id="ARBA00022801"/>
    </source>
</evidence>
<dbReference type="SUPFAM" id="SSF52743">
    <property type="entry name" value="Subtilisin-like"/>
    <property type="match status" value="1"/>
</dbReference>
<dbReference type="Pfam" id="PF00082">
    <property type="entry name" value="Peptidase_S8"/>
    <property type="match status" value="1"/>
</dbReference>
<dbReference type="eggNOG" id="COG1404">
    <property type="taxonomic scope" value="Bacteria"/>
</dbReference>
<dbReference type="InterPro" id="IPR023828">
    <property type="entry name" value="Peptidase_S8_Ser-AS"/>
</dbReference>
<dbReference type="Gene3D" id="3.40.50.200">
    <property type="entry name" value="Peptidase S8/S53 domain"/>
    <property type="match status" value="1"/>
</dbReference>
<evidence type="ECO:0000259" key="9">
    <source>
        <dbReference type="Pfam" id="PF00082"/>
    </source>
</evidence>
<dbReference type="GO" id="GO:0004252">
    <property type="term" value="F:serine-type endopeptidase activity"/>
    <property type="evidence" value="ECO:0007669"/>
    <property type="project" value="UniProtKB-UniRule"/>
</dbReference>
<feature type="active site" description="Charge relay system" evidence="5 6">
    <location>
        <position position="254"/>
    </location>
</feature>
<dbReference type="GO" id="GO:0006508">
    <property type="term" value="P:proteolysis"/>
    <property type="evidence" value="ECO:0007669"/>
    <property type="project" value="UniProtKB-KW"/>
</dbReference>
<proteinExistence type="inferred from homology"/>
<dbReference type="PANTHER" id="PTHR43399">
    <property type="entry name" value="SUBTILISIN-RELATED"/>
    <property type="match status" value="1"/>
</dbReference>
<sequence length="1097" mass="114427">MALAAGVVGPASAGADLPGSGRASAQAGPPHRALTGSVHHLTLVTGDRVTVASTGRLLGFTPARGRERVPVSARTVRGRVLVLPADAERLIAEGRVDQRLFDVSELTSKANRTAQRNGLKLIVGYKGAARGARAGVRAAGDTAVRRTLTSLNADAVTTPKRDTAALWKTLTGGRRGTASGVDRVWLDGTRKASLDKSVRQVGAPKAWAAGYDGKGVRIAVLDTGVDATHPDLKGRIVGARNFTAAAGTEDRVGHGTHVASTAAGTGAKSGGRFKGVAPGAEILNGKVLGDDGEGSDSGIIAGMEWAAAQGADVVNLSLGGPDAIGVDALEEAVNRISADKGVLIAAAAGNKGSPGAVDSPGSADAALTVGAVDGGDKLADFSNQGPRVGDGAVKPDVTAPGVDITAAAAPGSEIEQEVGQKPEGYLTISGTSMATPHVAGAAALLKQRHPNWRAADLKRALTSSAKGGAYTPYQQGSGRIAVDRAIGQTVVADPVSLNFGAPKWPHADDRPVTRKVTYKNLGTKDITLDLSVTATDPKGRPAPRGFYTLGAKKVTVPAGGRASVRLTARTRIGGAGHGAYSAYVVAKGGGQAVRTAAVVRREGEAFDVTLKYIGRDGRPARFYSSALTGLSGPGADHDFYANDMSGTVKIRVPRGGYLLDTKIYQDPEDSAKGVDWLARPKLDVTKDMTLTVDARKAKPVDITVPDKDARQVHAWPRYQTMSGDGGQMFLDSFAPLRTAHLGPEVTDGALHQQWSGHWVKGADEQYDILVGGKVDRFATGYTKHVEAADLATVRVGLGASATGKEGVAGVAGKLPGGMGRIDAWDVPQRARSTRTFHVSTEDKVKWHSRFLQLAVDENGAQSDEAEYYVLSPQTFKAGRTYTKAFNTAVFGPRLGYDLGISREGNKITGFVPVAADGAGHEGESDFSSVRTTLYRDGRKIATNKDPLSGDESFTVPAAAADYRLTTSVRRDPRVATASSRIDASWTFRSRKASGETRLPASTVRFTPKVGLDSRAPAGVTQSVPVTVQGDAAGANLKSLAVYVSHDRGRTWKKATVREGRIAVKNPAVGKSVSFRAEVEDKKGNRATVAIRDAYFGK</sequence>
<dbReference type="InterPro" id="IPR051048">
    <property type="entry name" value="Peptidase_S8/S53_subtilisin"/>
</dbReference>
<dbReference type="PRINTS" id="PR00723">
    <property type="entry name" value="SUBTILISIN"/>
</dbReference>
<feature type="active site" description="Charge relay system" evidence="5 6">
    <location>
        <position position="222"/>
    </location>
</feature>
<evidence type="ECO:0000256" key="4">
    <source>
        <dbReference type="ARBA" id="ARBA00022825"/>
    </source>
</evidence>
<gene>
    <name evidence="10" type="ORF">SMD44_05538</name>
</gene>
<evidence type="ECO:0000256" key="2">
    <source>
        <dbReference type="ARBA" id="ARBA00022670"/>
    </source>
</evidence>
<protein>
    <submittedName>
        <fullName evidence="10">Peptidase S8</fullName>
    </submittedName>
</protein>
<feature type="region of interest" description="Disordered" evidence="8">
    <location>
        <begin position="1"/>
        <end position="32"/>
    </location>
</feature>
<dbReference type="PROSITE" id="PS00137">
    <property type="entry name" value="SUBTILASE_HIS"/>
    <property type="match status" value="1"/>
</dbReference>
<dbReference type="InterPro" id="IPR023827">
    <property type="entry name" value="Peptidase_S8_Asp-AS"/>
</dbReference>